<evidence type="ECO:0000313" key="8">
    <source>
        <dbReference type="EMBL" id="USF88789.1"/>
    </source>
</evidence>
<evidence type="ECO:0000256" key="2">
    <source>
        <dbReference type="ARBA" id="ARBA00010944"/>
    </source>
</evidence>
<dbReference type="Proteomes" id="UP001056649">
    <property type="component" value="Chromosome"/>
</dbReference>
<dbReference type="AlphaFoldDB" id="A0A9J7A153"/>
<comment type="catalytic activity">
    <reaction evidence="5 6">
        <text>dTDP-beta-L-rhamnose + NADP(+) = dTDP-4-dehydro-beta-L-rhamnose + NADPH + H(+)</text>
        <dbReference type="Rhea" id="RHEA:21796"/>
        <dbReference type="ChEBI" id="CHEBI:15378"/>
        <dbReference type="ChEBI" id="CHEBI:57510"/>
        <dbReference type="ChEBI" id="CHEBI:57783"/>
        <dbReference type="ChEBI" id="CHEBI:58349"/>
        <dbReference type="ChEBI" id="CHEBI:62830"/>
        <dbReference type="EC" id="1.1.1.133"/>
    </reaction>
</comment>
<evidence type="ECO:0000256" key="6">
    <source>
        <dbReference type="RuleBase" id="RU364082"/>
    </source>
</evidence>
<comment type="similarity">
    <text evidence="2 6">Belongs to the dTDP-4-dehydrorhamnose reductase family.</text>
</comment>
<keyword evidence="9" id="KW-1185">Reference proteome</keyword>
<comment type="cofactor">
    <cofactor evidence="6">
        <name>Mg(2+)</name>
        <dbReference type="ChEBI" id="CHEBI:18420"/>
    </cofactor>
    <text evidence="6">Binds 1 Mg(2+) ion per monomer.</text>
</comment>
<gene>
    <name evidence="8" type="primary">rfbD</name>
    <name evidence="8" type="ORF">L0Y14_06035</name>
</gene>
<comment type="function">
    <text evidence="6">Catalyzes the reduction of dTDP-6-deoxy-L-lyxo-4-hexulose to yield dTDP-L-rhamnose.</text>
</comment>
<keyword evidence="6" id="KW-0521">NADP</keyword>
<evidence type="ECO:0000256" key="4">
    <source>
        <dbReference type="ARBA" id="ARBA00017099"/>
    </source>
</evidence>
<reference evidence="8" key="1">
    <citation type="journal article" date="2022" name="Mol. Ecol. Resour.">
        <title>The complete and closed genome of the facultative generalist Candidatus Endoriftia persephone from deep-sea hydrothermal vents.</title>
        <authorList>
            <person name="de Oliveira A.L."/>
            <person name="Srivastava A."/>
            <person name="Espada-Hinojosa S."/>
            <person name="Bright M."/>
        </authorList>
    </citation>
    <scope>NUCLEOTIDE SEQUENCE</scope>
    <source>
        <strain evidence="8">Tica-EPR-9o50.N</strain>
    </source>
</reference>
<proteinExistence type="inferred from homology"/>
<dbReference type="InterPro" id="IPR036291">
    <property type="entry name" value="NAD(P)-bd_dom_sf"/>
</dbReference>
<dbReference type="KEGG" id="eps:L0Y14_06035"/>
<dbReference type="RefSeq" id="WP_005966739.1">
    <property type="nucleotide sequence ID" value="NZ_CP090569.1"/>
</dbReference>
<organism evidence="8 9">
    <name type="scientific">Candidatus Endoriftia persephonae</name>
    <dbReference type="NCBI Taxonomy" id="393765"/>
    <lineage>
        <taxon>Bacteria</taxon>
        <taxon>Pseudomonadati</taxon>
        <taxon>Pseudomonadota</taxon>
        <taxon>Gammaproteobacteria</taxon>
        <taxon>Chromatiales</taxon>
        <taxon>Sedimenticolaceae</taxon>
        <taxon>Candidatus Endoriftia</taxon>
    </lineage>
</organism>
<evidence type="ECO:0000313" key="9">
    <source>
        <dbReference type="Proteomes" id="UP001056649"/>
    </source>
</evidence>
<evidence type="ECO:0000256" key="5">
    <source>
        <dbReference type="ARBA" id="ARBA00048200"/>
    </source>
</evidence>
<dbReference type="PANTHER" id="PTHR10491">
    <property type="entry name" value="DTDP-4-DEHYDRORHAMNOSE REDUCTASE"/>
    <property type="match status" value="1"/>
</dbReference>
<sequence length="299" mass="33040">MRIMLTGVNGQVGWELARSLMPLGEVVALNRTQCDLSRPETIPRIVQEIRPDVIVNAAAYTAVDKAEEEEELATTINGTSVGVIAEEALKLNALLIHYSTDYVFDGTKLEPYTEEDIPNPINAYGRSKLAGEKAVIQSRCDHLILRTTWVYAARGNNFLKTILRLAQERKELRIVADQYGAPTWARNIADATAHILLAVQKERQTGVGVSGTYHLCASGKTTWHGFSRAIIARASQFDIAGRIKTRSVLPIATEDYPLPAPRPKNSQMDSSSLATRFGVTMPEWHHAMALCTEEVLEAQ</sequence>
<dbReference type="InterPro" id="IPR029903">
    <property type="entry name" value="RmlD-like-bd"/>
</dbReference>
<dbReference type="EMBL" id="CP090569">
    <property type="protein sequence ID" value="USF88789.1"/>
    <property type="molecule type" value="Genomic_DNA"/>
</dbReference>
<dbReference type="SUPFAM" id="SSF51735">
    <property type="entry name" value="NAD(P)-binding Rossmann-fold domains"/>
    <property type="match status" value="1"/>
</dbReference>
<dbReference type="EC" id="1.1.1.133" evidence="3 6"/>
<evidence type="ECO:0000256" key="1">
    <source>
        <dbReference type="ARBA" id="ARBA00004781"/>
    </source>
</evidence>
<dbReference type="PANTHER" id="PTHR10491:SF4">
    <property type="entry name" value="METHIONINE ADENOSYLTRANSFERASE 2 SUBUNIT BETA"/>
    <property type="match status" value="1"/>
</dbReference>
<dbReference type="Gene3D" id="3.90.25.10">
    <property type="entry name" value="UDP-galactose 4-epimerase, domain 1"/>
    <property type="match status" value="1"/>
</dbReference>
<accession>A0A9J7A153</accession>
<dbReference type="NCBIfam" id="TIGR01214">
    <property type="entry name" value="rmlD"/>
    <property type="match status" value="1"/>
</dbReference>
<dbReference type="CDD" id="cd05254">
    <property type="entry name" value="dTDP_HR_like_SDR_e"/>
    <property type="match status" value="1"/>
</dbReference>
<evidence type="ECO:0000259" key="7">
    <source>
        <dbReference type="Pfam" id="PF04321"/>
    </source>
</evidence>
<dbReference type="Gene3D" id="3.40.50.720">
    <property type="entry name" value="NAD(P)-binding Rossmann-like Domain"/>
    <property type="match status" value="1"/>
</dbReference>
<keyword evidence="6 8" id="KW-0560">Oxidoreductase</keyword>
<dbReference type="NCBIfam" id="NF007440">
    <property type="entry name" value="PRK09987.1"/>
    <property type="match status" value="1"/>
</dbReference>
<dbReference type="GO" id="GO:0019305">
    <property type="term" value="P:dTDP-rhamnose biosynthetic process"/>
    <property type="evidence" value="ECO:0007669"/>
    <property type="project" value="TreeGrafter"/>
</dbReference>
<protein>
    <recommendedName>
        <fullName evidence="4 6">dTDP-4-dehydrorhamnose reductase</fullName>
        <ecNumber evidence="3 6">1.1.1.133</ecNumber>
    </recommendedName>
</protein>
<dbReference type="GO" id="GO:0008831">
    <property type="term" value="F:dTDP-4-dehydrorhamnose reductase activity"/>
    <property type="evidence" value="ECO:0007669"/>
    <property type="project" value="UniProtKB-EC"/>
</dbReference>
<dbReference type="FunFam" id="3.40.50.720:FF:000159">
    <property type="entry name" value="dTDP-4-dehydrorhamnose reductase"/>
    <property type="match status" value="1"/>
</dbReference>
<evidence type="ECO:0000256" key="3">
    <source>
        <dbReference type="ARBA" id="ARBA00012929"/>
    </source>
</evidence>
<comment type="pathway">
    <text evidence="1 6">Carbohydrate biosynthesis; dTDP-L-rhamnose biosynthesis.</text>
</comment>
<name>A0A9J7A153_9GAMM</name>
<feature type="domain" description="RmlD-like substrate binding" evidence="7">
    <location>
        <begin position="1"/>
        <end position="295"/>
    </location>
</feature>
<dbReference type="InterPro" id="IPR005913">
    <property type="entry name" value="dTDP_dehydrorham_reduct"/>
</dbReference>
<dbReference type="Pfam" id="PF04321">
    <property type="entry name" value="RmlD_sub_bind"/>
    <property type="match status" value="1"/>
</dbReference>
<dbReference type="GO" id="GO:0005829">
    <property type="term" value="C:cytosol"/>
    <property type="evidence" value="ECO:0007669"/>
    <property type="project" value="TreeGrafter"/>
</dbReference>